<dbReference type="EMBL" id="SADE01000001">
    <property type="protein sequence ID" value="RVU39812.1"/>
    <property type="molecule type" value="Genomic_DNA"/>
</dbReference>
<accession>A0A437QZ60</accession>
<protein>
    <submittedName>
        <fullName evidence="1">Tautomerase family protein</fullName>
    </submittedName>
</protein>
<dbReference type="PANTHER" id="PTHR38460">
    <property type="entry name" value="TAUTOMERASE YOLI-RELATED"/>
    <property type="match status" value="1"/>
</dbReference>
<sequence length="188" mass="21247">MIAKYNVRYINYQFLLSCVHPYLLDKGTPVGCPSIILRRSSEMPFVRISMRAGKDAAYKHAIMDAIYHALRETFDVPEDDRFIVIDEHGADAFSYGKSYMDIQRSDDLVLIQITASNTRPLETKKALFQRICDLLVEGPGLRAEDVFINLVETDRVNWSFGLGGAQYAAAAQNDDDSGPLPKHFRLAR</sequence>
<dbReference type="Gene3D" id="3.30.429.10">
    <property type="entry name" value="Macrophage Migration Inhibitory Factor"/>
    <property type="match status" value="1"/>
</dbReference>
<evidence type="ECO:0000313" key="2">
    <source>
        <dbReference type="Proteomes" id="UP000287447"/>
    </source>
</evidence>
<name>A0A437QZ60_9PROT</name>
<organism evidence="1 2">
    <name type="scientific">Hwanghaeella grinnelliae</name>
    <dbReference type="NCBI Taxonomy" id="2500179"/>
    <lineage>
        <taxon>Bacteria</taxon>
        <taxon>Pseudomonadati</taxon>
        <taxon>Pseudomonadota</taxon>
        <taxon>Alphaproteobacteria</taxon>
        <taxon>Rhodospirillales</taxon>
        <taxon>Rhodospirillaceae</taxon>
        <taxon>Hwanghaeella</taxon>
    </lineage>
</organism>
<proteinExistence type="predicted"/>
<reference evidence="2" key="1">
    <citation type="submission" date="2019-01" db="EMBL/GenBank/DDBJ databases">
        <title>Gri0909 isolated from a small marine red alga.</title>
        <authorList>
            <person name="Kim J."/>
            <person name="Jeong S.E."/>
            <person name="Jeon C.O."/>
        </authorList>
    </citation>
    <scope>NUCLEOTIDE SEQUENCE [LARGE SCALE GENOMIC DNA]</scope>
    <source>
        <strain evidence="2">Gri0909</strain>
    </source>
</reference>
<dbReference type="OrthoDB" id="9804765at2"/>
<dbReference type="Pfam" id="PF14552">
    <property type="entry name" value="Tautomerase_2"/>
    <property type="match status" value="1"/>
</dbReference>
<dbReference type="Proteomes" id="UP000287447">
    <property type="component" value="Unassembled WGS sequence"/>
</dbReference>
<evidence type="ECO:0000313" key="1">
    <source>
        <dbReference type="EMBL" id="RVU39812.1"/>
    </source>
</evidence>
<dbReference type="AlphaFoldDB" id="A0A437QZ60"/>
<keyword evidence="2" id="KW-1185">Reference proteome</keyword>
<dbReference type="InterPro" id="IPR037479">
    <property type="entry name" value="Tauto_MSAD"/>
</dbReference>
<dbReference type="PANTHER" id="PTHR38460:SF1">
    <property type="entry name" value="TAUTOMERASE YOLI-RELATED"/>
    <property type="match status" value="1"/>
</dbReference>
<gene>
    <name evidence="1" type="ORF">EOI86_08210</name>
</gene>
<dbReference type="SUPFAM" id="SSF55331">
    <property type="entry name" value="Tautomerase/MIF"/>
    <property type="match status" value="1"/>
</dbReference>
<dbReference type="InterPro" id="IPR014347">
    <property type="entry name" value="Tautomerase/MIF_sf"/>
</dbReference>
<comment type="caution">
    <text evidence="1">The sequence shown here is derived from an EMBL/GenBank/DDBJ whole genome shotgun (WGS) entry which is preliminary data.</text>
</comment>